<proteinExistence type="predicted"/>
<comment type="caution">
    <text evidence="1">The sequence shown here is derived from an EMBL/GenBank/DDBJ whole genome shotgun (WGS) entry which is preliminary data.</text>
</comment>
<sequence length="71" mass="8343">VYQNYTGDIKERVPVFRYIFDVEKDKTIENCFKRKWGGSLTAVGPNESEIRMEGLFSFMYDGLNDPRKEVD</sequence>
<feature type="non-terminal residue" evidence="1">
    <location>
        <position position="1"/>
    </location>
</feature>
<protein>
    <submittedName>
        <fullName evidence="1">Uncharacterized protein</fullName>
    </submittedName>
</protein>
<gene>
    <name evidence="1" type="ORF">S01H4_28958</name>
</gene>
<name>X1BTY6_9ZZZZ</name>
<organism evidence="1">
    <name type="scientific">marine sediment metagenome</name>
    <dbReference type="NCBI Taxonomy" id="412755"/>
    <lineage>
        <taxon>unclassified sequences</taxon>
        <taxon>metagenomes</taxon>
        <taxon>ecological metagenomes</taxon>
    </lineage>
</organism>
<accession>X1BTY6</accession>
<dbReference type="EMBL" id="BART01014578">
    <property type="protein sequence ID" value="GAG75601.1"/>
    <property type="molecule type" value="Genomic_DNA"/>
</dbReference>
<evidence type="ECO:0000313" key="1">
    <source>
        <dbReference type="EMBL" id="GAG75601.1"/>
    </source>
</evidence>
<dbReference type="AlphaFoldDB" id="X1BTY6"/>
<reference evidence="1" key="1">
    <citation type="journal article" date="2014" name="Front. Microbiol.">
        <title>High frequency of phylogenetically diverse reductive dehalogenase-homologous genes in deep subseafloor sedimentary metagenomes.</title>
        <authorList>
            <person name="Kawai M."/>
            <person name="Futagami T."/>
            <person name="Toyoda A."/>
            <person name="Takaki Y."/>
            <person name="Nishi S."/>
            <person name="Hori S."/>
            <person name="Arai W."/>
            <person name="Tsubouchi T."/>
            <person name="Morono Y."/>
            <person name="Uchiyama I."/>
            <person name="Ito T."/>
            <person name="Fujiyama A."/>
            <person name="Inagaki F."/>
            <person name="Takami H."/>
        </authorList>
    </citation>
    <scope>NUCLEOTIDE SEQUENCE</scope>
    <source>
        <strain evidence="1">Expedition CK06-06</strain>
    </source>
</reference>